<reference evidence="1" key="2">
    <citation type="journal article" date="2023" name="Science">
        <title>Genomic signatures of disease resistance in endangered staghorn corals.</title>
        <authorList>
            <person name="Vollmer S.V."/>
            <person name="Selwyn J.D."/>
            <person name="Despard B.A."/>
            <person name="Roesel C.L."/>
        </authorList>
    </citation>
    <scope>NUCLEOTIDE SEQUENCE</scope>
    <source>
        <strain evidence="1">K2</strain>
    </source>
</reference>
<organism evidence="1 2">
    <name type="scientific">Acropora cervicornis</name>
    <name type="common">Staghorn coral</name>
    <dbReference type="NCBI Taxonomy" id="6130"/>
    <lineage>
        <taxon>Eukaryota</taxon>
        <taxon>Metazoa</taxon>
        <taxon>Cnidaria</taxon>
        <taxon>Anthozoa</taxon>
        <taxon>Hexacorallia</taxon>
        <taxon>Scleractinia</taxon>
        <taxon>Astrocoeniina</taxon>
        <taxon>Acroporidae</taxon>
        <taxon>Acropora</taxon>
    </lineage>
</organism>
<gene>
    <name evidence="1" type="ORF">P5673_018626</name>
</gene>
<protein>
    <submittedName>
        <fullName evidence="1">Uncharacterized protein</fullName>
    </submittedName>
</protein>
<name>A0AAD9QCZ1_ACRCE</name>
<evidence type="ECO:0000313" key="1">
    <source>
        <dbReference type="EMBL" id="KAK2558998.1"/>
    </source>
</evidence>
<proteinExistence type="predicted"/>
<dbReference type="EMBL" id="JARQWQ010000042">
    <property type="protein sequence ID" value="KAK2558998.1"/>
    <property type="molecule type" value="Genomic_DNA"/>
</dbReference>
<evidence type="ECO:0000313" key="2">
    <source>
        <dbReference type="Proteomes" id="UP001249851"/>
    </source>
</evidence>
<dbReference type="Proteomes" id="UP001249851">
    <property type="component" value="Unassembled WGS sequence"/>
</dbReference>
<comment type="caution">
    <text evidence="1">The sequence shown here is derived from an EMBL/GenBank/DDBJ whole genome shotgun (WGS) entry which is preliminary data.</text>
</comment>
<sequence length="78" mass="8968">MWKTSLLAEEISKKPKRRKVKQPQYFTEPPLNCTNDLSYAKLQRGVKSRHCDLLGLKWNKSADEIAVTILVEVAQPTK</sequence>
<dbReference type="AlphaFoldDB" id="A0AAD9QCZ1"/>
<accession>A0AAD9QCZ1</accession>
<keyword evidence="2" id="KW-1185">Reference proteome</keyword>
<reference evidence="1" key="1">
    <citation type="journal article" date="2023" name="G3 (Bethesda)">
        <title>Whole genome assembly and annotation of the endangered Caribbean coral Acropora cervicornis.</title>
        <authorList>
            <person name="Selwyn J.D."/>
            <person name="Vollmer S.V."/>
        </authorList>
    </citation>
    <scope>NUCLEOTIDE SEQUENCE</scope>
    <source>
        <strain evidence="1">K2</strain>
    </source>
</reference>